<evidence type="ECO:0000313" key="10">
    <source>
        <dbReference type="Proteomes" id="UP001444661"/>
    </source>
</evidence>
<dbReference type="PANTHER" id="PTHR33048">
    <property type="entry name" value="PTH11-LIKE INTEGRAL MEMBRANE PROTEIN (AFU_ORTHOLOGUE AFUA_5G11245)"/>
    <property type="match status" value="1"/>
</dbReference>
<name>A0ABR1THB0_9PEZI</name>
<dbReference type="EMBL" id="JAQQWK010000003">
    <property type="protein sequence ID" value="KAK8045351.1"/>
    <property type="molecule type" value="Genomic_DNA"/>
</dbReference>
<dbReference type="Pfam" id="PF20684">
    <property type="entry name" value="Fung_rhodopsin"/>
    <property type="match status" value="1"/>
</dbReference>
<dbReference type="Proteomes" id="UP001444661">
    <property type="component" value="Unassembled WGS sequence"/>
</dbReference>
<protein>
    <recommendedName>
        <fullName evidence="8">Rhodopsin domain-containing protein</fullName>
    </recommendedName>
</protein>
<evidence type="ECO:0000259" key="8">
    <source>
        <dbReference type="Pfam" id="PF20684"/>
    </source>
</evidence>
<feature type="transmembrane region" description="Helical" evidence="7">
    <location>
        <begin position="121"/>
        <end position="142"/>
    </location>
</feature>
<feature type="transmembrane region" description="Helical" evidence="7">
    <location>
        <begin position="43"/>
        <end position="66"/>
    </location>
</feature>
<organism evidence="9 10">
    <name type="scientific">Apiospora rasikravindrae</name>
    <dbReference type="NCBI Taxonomy" id="990691"/>
    <lineage>
        <taxon>Eukaryota</taxon>
        <taxon>Fungi</taxon>
        <taxon>Dikarya</taxon>
        <taxon>Ascomycota</taxon>
        <taxon>Pezizomycotina</taxon>
        <taxon>Sordariomycetes</taxon>
        <taxon>Xylariomycetidae</taxon>
        <taxon>Amphisphaeriales</taxon>
        <taxon>Apiosporaceae</taxon>
        <taxon>Apiospora</taxon>
    </lineage>
</organism>
<dbReference type="InterPro" id="IPR052337">
    <property type="entry name" value="SAT4-like"/>
</dbReference>
<feature type="transmembrane region" description="Helical" evidence="7">
    <location>
        <begin position="242"/>
        <end position="261"/>
    </location>
</feature>
<sequence length="378" mass="40463">MESQGPTVTSLAIIFAAITVVAILLRLWARLFLVQKVGADDGLIVVAALLSWAFSIVTVVAVQHGLGDHMEAVQARGTQNMITYAQAVWLSSIFYNACLGFIKVSVLALYARLGDRTLTRLAVVMIGVVCCQAGGNVLAAIFQCNPVRAAYDIAIPASEKKCINVNAFYLANAAVNIFTDLLTYTLPIRLVIRLQVPRRQKIGLAVILCLGLFACISSIVRITFVPQMLVDPDATWVISPAMYWSVIEINVGILAASIPSFKPIASRYMPRLLGSSYYGRGGSTTGAKKSAGYGYGSGAFGGRSKGSRGLELHSVDRGAGSSKKGGRGGDSTFALGTMDTKIERGLGGENSSEEILCDPNKGQINVRTQIETRYDERP</sequence>
<evidence type="ECO:0000256" key="2">
    <source>
        <dbReference type="ARBA" id="ARBA00022692"/>
    </source>
</evidence>
<evidence type="ECO:0000256" key="1">
    <source>
        <dbReference type="ARBA" id="ARBA00004141"/>
    </source>
</evidence>
<reference evidence="9 10" key="1">
    <citation type="submission" date="2023-01" db="EMBL/GenBank/DDBJ databases">
        <title>Analysis of 21 Apiospora genomes using comparative genomics revels a genus with tremendous synthesis potential of carbohydrate active enzymes and secondary metabolites.</title>
        <authorList>
            <person name="Sorensen T."/>
        </authorList>
    </citation>
    <scope>NUCLEOTIDE SEQUENCE [LARGE SCALE GENOMIC DNA]</scope>
    <source>
        <strain evidence="9 10">CBS 33761</strain>
    </source>
</reference>
<evidence type="ECO:0000313" key="9">
    <source>
        <dbReference type="EMBL" id="KAK8045351.1"/>
    </source>
</evidence>
<keyword evidence="4 7" id="KW-0472">Membrane</keyword>
<evidence type="ECO:0000256" key="6">
    <source>
        <dbReference type="SAM" id="MobiDB-lite"/>
    </source>
</evidence>
<evidence type="ECO:0000256" key="4">
    <source>
        <dbReference type="ARBA" id="ARBA00023136"/>
    </source>
</evidence>
<feature type="region of interest" description="Disordered" evidence="6">
    <location>
        <begin position="313"/>
        <end position="335"/>
    </location>
</feature>
<evidence type="ECO:0000256" key="3">
    <source>
        <dbReference type="ARBA" id="ARBA00022989"/>
    </source>
</evidence>
<comment type="subcellular location">
    <subcellularLocation>
        <location evidence="1">Membrane</location>
        <topology evidence="1">Multi-pass membrane protein</topology>
    </subcellularLocation>
</comment>
<feature type="transmembrane region" description="Helical" evidence="7">
    <location>
        <begin position="12"/>
        <end position="31"/>
    </location>
</feature>
<evidence type="ECO:0000256" key="5">
    <source>
        <dbReference type="ARBA" id="ARBA00038359"/>
    </source>
</evidence>
<comment type="similarity">
    <text evidence="5">Belongs to the SAT4 family.</text>
</comment>
<dbReference type="PANTHER" id="PTHR33048:SF114">
    <property type="entry name" value="MEMBRANE PROTEIN PTH11-LIKE, PUTATIVE (AFU_ORTHOLOGUE AFUA_7G06620)-RELATED"/>
    <property type="match status" value="1"/>
</dbReference>
<keyword evidence="3 7" id="KW-1133">Transmembrane helix</keyword>
<feature type="transmembrane region" description="Helical" evidence="7">
    <location>
        <begin position="86"/>
        <end position="109"/>
    </location>
</feature>
<feature type="domain" description="Rhodopsin" evidence="8">
    <location>
        <begin position="25"/>
        <end position="266"/>
    </location>
</feature>
<accession>A0ABR1THB0</accession>
<gene>
    <name evidence="9" type="ORF">PG993_005375</name>
</gene>
<proteinExistence type="inferred from homology"/>
<comment type="caution">
    <text evidence="9">The sequence shown here is derived from an EMBL/GenBank/DDBJ whole genome shotgun (WGS) entry which is preliminary data.</text>
</comment>
<evidence type="ECO:0000256" key="7">
    <source>
        <dbReference type="SAM" id="Phobius"/>
    </source>
</evidence>
<keyword evidence="2 7" id="KW-0812">Transmembrane</keyword>
<feature type="transmembrane region" description="Helical" evidence="7">
    <location>
        <begin position="202"/>
        <end position="222"/>
    </location>
</feature>
<dbReference type="InterPro" id="IPR049326">
    <property type="entry name" value="Rhodopsin_dom_fungi"/>
</dbReference>
<keyword evidence="10" id="KW-1185">Reference proteome</keyword>